<dbReference type="AlphaFoldDB" id="A0A9Q3GL08"/>
<comment type="caution">
    <text evidence="1">The sequence shown here is derived from an EMBL/GenBank/DDBJ whole genome shotgun (WGS) entry which is preliminary data.</text>
</comment>
<name>A0A9Q3GL08_9BASI</name>
<protein>
    <submittedName>
        <fullName evidence="1">Uncharacterized protein</fullName>
    </submittedName>
</protein>
<evidence type="ECO:0000313" key="1">
    <source>
        <dbReference type="EMBL" id="MBW0471413.1"/>
    </source>
</evidence>
<gene>
    <name evidence="1" type="ORF">O181_011128</name>
</gene>
<dbReference type="OrthoDB" id="3158924at2759"/>
<evidence type="ECO:0000313" key="2">
    <source>
        <dbReference type="Proteomes" id="UP000765509"/>
    </source>
</evidence>
<sequence length="134" mass="15629">MIQKIEEDIGGFCAYGMEYKDHEGYTHGKSPSLVAKRWNPLFPVDHLKGNLLTIHPTAKNFHDMWKRACDTSAKCIAEAKEYNKQRYDKTHMEQDFKEGEQVLVSTLNFNNLKRPKKKEGFICGALHYHQIDRE</sequence>
<keyword evidence="2" id="KW-1185">Reference proteome</keyword>
<proteinExistence type="predicted"/>
<accession>A0A9Q3GL08</accession>
<reference evidence="1" key="1">
    <citation type="submission" date="2021-03" db="EMBL/GenBank/DDBJ databases">
        <title>Draft genome sequence of rust myrtle Austropuccinia psidii MF-1, a brazilian biotype.</title>
        <authorList>
            <person name="Quecine M.C."/>
            <person name="Pachon D.M.R."/>
            <person name="Bonatelli M.L."/>
            <person name="Correr F.H."/>
            <person name="Franceschini L.M."/>
            <person name="Leite T.F."/>
            <person name="Margarido G.R.A."/>
            <person name="Almeida C.A."/>
            <person name="Ferrarezi J.A."/>
            <person name="Labate C.A."/>
        </authorList>
    </citation>
    <scope>NUCLEOTIDE SEQUENCE</scope>
    <source>
        <strain evidence="1">MF-1</strain>
    </source>
</reference>
<dbReference type="Proteomes" id="UP000765509">
    <property type="component" value="Unassembled WGS sequence"/>
</dbReference>
<organism evidence="1 2">
    <name type="scientific">Austropuccinia psidii MF-1</name>
    <dbReference type="NCBI Taxonomy" id="1389203"/>
    <lineage>
        <taxon>Eukaryota</taxon>
        <taxon>Fungi</taxon>
        <taxon>Dikarya</taxon>
        <taxon>Basidiomycota</taxon>
        <taxon>Pucciniomycotina</taxon>
        <taxon>Pucciniomycetes</taxon>
        <taxon>Pucciniales</taxon>
        <taxon>Sphaerophragmiaceae</taxon>
        <taxon>Austropuccinia</taxon>
    </lineage>
</organism>
<dbReference type="EMBL" id="AVOT02002751">
    <property type="protein sequence ID" value="MBW0471413.1"/>
    <property type="molecule type" value="Genomic_DNA"/>
</dbReference>